<dbReference type="SUPFAM" id="SSF88946">
    <property type="entry name" value="Sigma2 domain of RNA polymerase sigma factors"/>
    <property type="match status" value="1"/>
</dbReference>
<reference evidence="7 8" key="1">
    <citation type="submission" date="2016-11" db="EMBL/GenBank/DDBJ databases">
        <authorList>
            <person name="Jaros S."/>
            <person name="Januszkiewicz K."/>
            <person name="Wedrychowicz H."/>
        </authorList>
    </citation>
    <scope>NUCLEOTIDE SEQUENCE [LARGE SCALE GENOMIC DNA]</scope>
    <source>
        <strain evidence="7 8">DSM 17459</strain>
    </source>
</reference>
<proteinExistence type="inferred from homology"/>
<dbReference type="InterPro" id="IPR013324">
    <property type="entry name" value="RNA_pol_sigma_r3/r4-like"/>
</dbReference>
<dbReference type="EMBL" id="FQVI01000011">
    <property type="protein sequence ID" value="SHF02504.1"/>
    <property type="molecule type" value="Genomic_DNA"/>
</dbReference>
<evidence type="ECO:0000259" key="5">
    <source>
        <dbReference type="Pfam" id="PF04542"/>
    </source>
</evidence>
<name>A0A1M4Y9T0_9CLOT</name>
<dbReference type="GO" id="GO:0016987">
    <property type="term" value="F:sigma factor activity"/>
    <property type="evidence" value="ECO:0007669"/>
    <property type="project" value="UniProtKB-KW"/>
</dbReference>
<protein>
    <submittedName>
        <fullName evidence="7">RNA polymerase sigma-70 factor, ECF subfamily</fullName>
    </submittedName>
</protein>
<dbReference type="NCBIfam" id="TIGR02954">
    <property type="entry name" value="Sig70_famx3"/>
    <property type="match status" value="1"/>
</dbReference>
<dbReference type="PANTHER" id="PTHR43133">
    <property type="entry name" value="RNA POLYMERASE ECF-TYPE SIGMA FACTO"/>
    <property type="match status" value="1"/>
</dbReference>
<dbReference type="NCBIfam" id="TIGR02937">
    <property type="entry name" value="sigma70-ECF"/>
    <property type="match status" value="1"/>
</dbReference>
<dbReference type="AlphaFoldDB" id="A0A1M4Y9T0"/>
<dbReference type="InterPro" id="IPR036388">
    <property type="entry name" value="WH-like_DNA-bd_sf"/>
</dbReference>
<accession>A0A1M4Y9T0</accession>
<dbReference type="InterPro" id="IPR013325">
    <property type="entry name" value="RNA_pol_sigma_r2"/>
</dbReference>
<dbReference type="Gene3D" id="1.10.1740.10">
    <property type="match status" value="1"/>
</dbReference>
<evidence type="ECO:0000313" key="8">
    <source>
        <dbReference type="Proteomes" id="UP000184245"/>
    </source>
</evidence>
<dbReference type="CDD" id="cd06171">
    <property type="entry name" value="Sigma70_r4"/>
    <property type="match status" value="1"/>
</dbReference>
<evidence type="ECO:0000313" key="7">
    <source>
        <dbReference type="EMBL" id="SHF02504.1"/>
    </source>
</evidence>
<dbReference type="InterPro" id="IPR007627">
    <property type="entry name" value="RNA_pol_sigma70_r2"/>
</dbReference>
<feature type="domain" description="RNA polymerase sigma factor 70 region 4 type 2" evidence="6">
    <location>
        <begin position="132"/>
        <end position="183"/>
    </location>
</feature>
<gene>
    <name evidence="7" type="ORF">SAMN02745158_02275</name>
</gene>
<dbReference type="Proteomes" id="UP000184245">
    <property type="component" value="Unassembled WGS sequence"/>
</dbReference>
<dbReference type="Gene3D" id="1.10.10.10">
    <property type="entry name" value="Winged helix-like DNA-binding domain superfamily/Winged helix DNA-binding domain"/>
    <property type="match status" value="1"/>
</dbReference>
<evidence type="ECO:0000256" key="3">
    <source>
        <dbReference type="ARBA" id="ARBA00023082"/>
    </source>
</evidence>
<evidence type="ECO:0000256" key="4">
    <source>
        <dbReference type="ARBA" id="ARBA00023163"/>
    </source>
</evidence>
<evidence type="ECO:0000259" key="6">
    <source>
        <dbReference type="Pfam" id="PF08281"/>
    </source>
</evidence>
<dbReference type="Pfam" id="PF04542">
    <property type="entry name" value="Sigma70_r2"/>
    <property type="match status" value="1"/>
</dbReference>
<dbReference type="Pfam" id="PF08281">
    <property type="entry name" value="Sigma70_r4_2"/>
    <property type="match status" value="1"/>
</dbReference>
<keyword evidence="4" id="KW-0804">Transcription</keyword>
<evidence type="ECO:0000256" key="1">
    <source>
        <dbReference type="ARBA" id="ARBA00010641"/>
    </source>
</evidence>
<dbReference type="InterPro" id="IPR039425">
    <property type="entry name" value="RNA_pol_sigma-70-like"/>
</dbReference>
<keyword evidence="3" id="KW-0731">Sigma factor</keyword>
<sequence>MKKQKLTRELAERKVASKVIDKKELKLVKKAARGNVTAYGQLVEIYKKYLYRMAYTYTKEEQSALDIVQDCILKGFESVKNIQEPEYFKTWLTRILIHTAVDHLRKSAKYEKYEDSYTGETEKGLGLEEKWDLYDAIDALPEKFKTVIILKYFNEMQIQEIAYAMEVPEGTVKSYLHRAKSQLKEYLKEDYIYVQ</sequence>
<organism evidence="7 8">
    <name type="scientific">Lactonifactor longoviformis DSM 17459</name>
    <dbReference type="NCBI Taxonomy" id="1122155"/>
    <lineage>
        <taxon>Bacteria</taxon>
        <taxon>Bacillati</taxon>
        <taxon>Bacillota</taxon>
        <taxon>Clostridia</taxon>
        <taxon>Eubacteriales</taxon>
        <taxon>Clostridiaceae</taxon>
        <taxon>Lactonifactor</taxon>
    </lineage>
</organism>
<dbReference type="InterPro" id="IPR014300">
    <property type="entry name" value="RNA_pol_sigma-V"/>
</dbReference>
<dbReference type="STRING" id="1122155.SAMN02745158_02275"/>
<dbReference type="RefSeq" id="WP_072851792.1">
    <property type="nucleotide sequence ID" value="NZ_FQVI01000011.1"/>
</dbReference>
<dbReference type="InterPro" id="IPR014284">
    <property type="entry name" value="RNA_pol_sigma-70_dom"/>
</dbReference>
<dbReference type="OrthoDB" id="9782703at2"/>
<comment type="similarity">
    <text evidence="1">Belongs to the sigma-70 factor family. ECF subfamily.</text>
</comment>
<keyword evidence="8" id="KW-1185">Reference proteome</keyword>
<feature type="domain" description="RNA polymerase sigma-70 region 2" evidence="5">
    <location>
        <begin position="42"/>
        <end position="108"/>
    </location>
</feature>
<keyword evidence="2" id="KW-0805">Transcription regulation</keyword>
<dbReference type="PANTHER" id="PTHR43133:SF51">
    <property type="entry name" value="RNA POLYMERASE SIGMA FACTOR"/>
    <property type="match status" value="1"/>
</dbReference>
<dbReference type="GO" id="GO:0006352">
    <property type="term" value="P:DNA-templated transcription initiation"/>
    <property type="evidence" value="ECO:0007669"/>
    <property type="project" value="InterPro"/>
</dbReference>
<dbReference type="SUPFAM" id="SSF88659">
    <property type="entry name" value="Sigma3 and sigma4 domains of RNA polymerase sigma factors"/>
    <property type="match status" value="1"/>
</dbReference>
<dbReference type="InterPro" id="IPR013249">
    <property type="entry name" value="RNA_pol_sigma70_r4_t2"/>
</dbReference>
<evidence type="ECO:0000256" key="2">
    <source>
        <dbReference type="ARBA" id="ARBA00023015"/>
    </source>
</evidence>
<dbReference type="GO" id="GO:0003677">
    <property type="term" value="F:DNA binding"/>
    <property type="evidence" value="ECO:0007669"/>
    <property type="project" value="InterPro"/>
</dbReference>